<dbReference type="EMBL" id="UINC01108055">
    <property type="protein sequence ID" value="SVC73881.1"/>
    <property type="molecule type" value="Genomic_DNA"/>
</dbReference>
<dbReference type="Gene3D" id="3.40.50.2020">
    <property type="match status" value="1"/>
</dbReference>
<dbReference type="AlphaFoldDB" id="A0A382PPI5"/>
<gene>
    <name evidence="1" type="ORF">METZ01_LOCUS326735</name>
</gene>
<organism evidence="1">
    <name type="scientific">marine metagenome</name>
    <dbReference type="NCBI Taxonomy" id="408172"/>
    <lineage>
        <taxon>unclassified sequences</taxon>
        <taxon>metagenomes</taxon>
        <taxon>ecological metagenomes</taxon>
    </lineage>
</organism>
<name>A0A382PPI5_9ZZZZ</name>
<protein>
    <submittedName>
        <fullName evidence="1">Uncharacterized protein</fullName>
    </submittedName>
</protein>
<reference evidence="1" key="1">
    <citation type="submission" date="2018-05" db="EMBL/GenBank/DDBJ databases">
        <authorList>
            <person name="Lanie J.A."/>
            <person name="Ng W.-L."/>
            <person name="Kazmierczak K.M."/>
            <person name="Andrzejewski T.M."/>
            <person name="Davidsen T.M."/>
            <person name="Wayne K.J."/>
            <person name="Tettelin H."/>
            <person name="Glass J.I."/>
            <person name="Rusch D."/>
            <person name="Podicherti R."/>
            <person name="Tsui H.-C.T."/>
            <person name="Winkler M.E."/>
        </authorList>
    </citation>
    <scope>NUCLEOTIDE SEQUENCE</scope>
</reference>
<sequence>HKHALEKVAEVKSAVLYQKPHSIVDCEYVWKHTDKWVNFPWSTEPPVVDIGQAGHGVLDA</sequence>
<dbReference type="InterPro" id="IPR029057">
    <property type="entry name" value="PRTase-like"/>
</dbReference>
<evidence type="ECO:0000313" key="1">
    <source>
        <dbReference type="EMBL" id="SVC73881.1"/>
    </source>
</evidence>
<accession>A0A382PPI5</accession>
<feature type="non-terminal residue" evidence="1">
    <location>
        <position position="1"/>
    </location>
</feature>
<proteinExistence type="predicted"/>